<dbReference type="EMBL" id="JAAAJB010000399">
    <property type="protein sequence ID" value="KAG0256662.1"/>
    <property type="molecule type" value="Genomic_DNA"/>
</dbReference>
<evidence type="ECO:0000259" key="2">
    <source>
        <dbReference type="PROSITE" id="PS50405"/>
    </source>
</evidence>
<dbReference type="PANTHER" id="PTHR11571">
    <property type="entry name" value="GLUTATHIONE S-TRANSFERASE"/>
    <property type="match status" value="1"/>
</dbReference>
<proteinExistence type="predicted"/>
<name>A0A9P6PYP0_9FUNG</name>
<dbReference type="OrthoDB" id="414243at2759"/>
<feature type="domain" description="GST C-terminal" evidence="2">
    <location>
        <begin position="116"/>
        <end position="245"/>
    </location>
</feature>
<dbReference type="PROSITE" id="PS50404">
    <property type="entry name" value="GST_NTER"/>
    <property type="match status" value="1"/>
</dbReference>
<dbReference type="Proteomes" id="UP000807716">
    <property type="component" value="Unassembled WGS sequence"/>
</dbReference>
<evidence type="ECO:0000313" key="4">
    <source>
        <dbReference type="Proteomes" id="UP000807716"/>
    </source>
</evidence>
<feature type="domain" description="GST N-terminal" evidence="1">
    <location>
        <begin position="34"/>
        <end position="114"/>
    </location>
</feature>
<protein>
    <recommendedName>
        <fullName evidence="5">Glutathione S-transferase</fullName>
    </recommendedName>
</protein>
<evidence type="ECO:0008006" key="5">
    <source>
        <dbReference type="Google" id="ProtNLM"/>
    </source>
</evidence>
<evidence type="ECO:0000313" key="3">
    <source>
        <dbReference type="EMBL" id="KAG0256662.1"/>
    </source>
</evidence>
<dbReference type="Gene3D" id="3.40.30.10">
    <property type="entry name" value="Glutaredoxin"/>
    <property type="match status" value="1"/>
</dbReference>
<dbReference type="InterPro" id="IPR050213">
    <property type="entry name" value="GST_superfamily"/>
</dbReference>
<dbReference type="InterPro" id="IPR004046">
    <property type="entry name" value="GST_C"/>
</dbReference>
<dbReference type="SUPFAM" id="SSF47616">
    <property type="entry name" value="GST C-terminal domain-like"/>
    <property type="match status" value="1"/>
</dbReference>
<reference evidence="3" key="1">
    <citation type="journal article" date="2020" name="Fungal Divers.">
        <title>Resolving the Mortierellaceae phylogeny through synthesis of multi-gene phylogenetics and phylogenomics.</title>
        <authorList>
            <person name="Vandepol N."/>
            <person name="Liber J."/>
            <person name="Desiro A."/>
            <person name="Na H."/>
            <person name="Kennedy M."/>
            <person name="Barry K."/>
            <person name="Grigoriev I.V."/>
            <person name="Miller A.N."/>
            <person name="O'Donnell K."/>
            <person name="Stajich J.E."/>
            <person name="Bonito G."/>
        </authorList>
    </citation>
    <scope>NUCLEOTIDE SEQUENCE</scope>
    <source>
        <strain evidence="3">BC1065</strain>
    </source>
</reference>
<dbReference type="InterPro" id="IPR036249">
    <property type="entry name" value="Thioredoxin-like_sf"/>
</dbReference>
<accession>A0A9P6PYP0</accession>
<dbReference type="SUPFAM" id="SSF52833">
    <property type="entry name" value="Thioredoxin-like"/>
    <property type="match status" value="1"/>
</dbReference>
<dbReference type="Pfam" id="PF14497">
    <property type="entry name" value="GST_C_3"/>
    <property type="match status" value="1"/>
</dbReference>
<comment type="caution">
    <text evidence="3">The sequence shown here is derived from an EMBL/GenBank/DDBJ whole genome shotgun (WGS) entry which is preliminary data.</text>
</comment>
<gene>
    <name evidence="3" type="ORF">DFQ27_005554</name>
</gene>
<dbReference type="Gene3D" id="1.20.1050.10">
    <property type="match status" value="1"/>
</dbReference>
<evidence type="ECO:0000259" key="1">
    <source>
        <dbReference type="PROSITE" id="PS50404"/>
    </source>
</evidence>
<keyword evidence="4" id="KW-1185">Reference proteome</keyword>
<dbReference type="InterPro" id="IPR010987">
    <property type="entry name" value="Glutathione-S-Trfase_C-like"/>
</dbReference>
<dbReference type="GO" id="GO:0004364">
    <property type="term" value="F:glutathione transferase activity"/>
    <property type="evidence" value="ECO:0007669"/>
    <property type="project" value="TreeGrafter"/>
</dbReference>
<dbReference type="AlphaFoldDB" id="A0A9P6PYP0"/>
<dbReference type="InterPro" id="IPR004045">
    <property type="entry name" value="Glutathione_S-Trfase_N"/>
</dbReference>
<dbReference type="GO" id="GO:0006749">
    <property type="term" value="P:glutathione metabolic process"/>
    <property type="evidence" value="ECO:0007669"/>
    <property type="project" value="TreeGrafter"/>
</dbReference>
<organism evidence="3 4">
    <name type="scientific">Actinomortierella ambigua</name>
    <dbReference type="NCBI Taxonomy" id="1343610"/>
    <lineage>
        <taxon>Eukaryota</taxon>
        <taxon>Fungi</taxon>
        <taxon>Fungi incertae sedis</taxon>
        <taxon>Mucoromycota</taxon>
        <taxon>Mortierellomycotina</taxon>
        <taxon>Mortierellomycetes</taxon>
        <taxon>Mortierellales</taxon>
        <taxon>Mortierellaceae</taxon>
        <taxon>Actinomortierella</taxon>
    </lineage>
</organism>
<dbReference type="PROSITE" id="PS50405">
    <property type="entry name" value="GST_CTER"/>
    <property type="match status" value="1"/>
</dbReference>
<dbReference type="InterPro" id="IPR036282">
    <property type="entry name" value="Glutathione-S-Trfase_C_sf"/>
</dbReference>
<sequence>MVKSYDLPPLRDESTSAEDIEAIMSMMKPNSDELKYEFTYWRMSGVGAVSRDLMAIAGIAWEDKHPQTWPQDYNETPSGMFPILRIQNVENKTFTLFESSVIDCLLAKKFDLMGDNEYEELLVRTFYMNSHSVRERYLMRVTWNYKEVMDKGRDKYLETSIPLWCTVQRRQLEANGDNGHLVGNRLTLADIMLANVIDHIATLPEAERALAVIEECAPGLFKVKENVDKDPRLAQWRKSDKYKEFIEGSRTTYKTSGIV</sequence>